<gene>
    <name evidence="4" type="ORF">MSP8886_02917</name>
</gene>
<dbReference type="SUPFAM" id="SSF46689">
    <property type="entry name" value="Homeodomain-like"/>
    <property type="match status" value="1"/>
</dbReference>
<keyword evidence="5" id="KW-1185">Reference proteome</keyword>
<dbReference type="InterPro" id="IPR009057">
    <property type="entry name" value="Homeodomain-like_sf"/>
</dbReference>
<proteinExistence type="predicted"/>
<evidence type="ECO:0000313" key="5">
    <source>
        <dbReference type="Proteomes" id="UP000092544"/>
    </source>
</evidence>
<reference evidence="4 5" key="1">
    <citation type="submission" date="2016-06" db="EMBL/GenBank/DDBJ databases">
        <authorList>
            <person name="Kjaerup R.B."/>
            <person name="Dalgaard T.S."/>
            <person name="Juul-Madsen H.R."/>
        </authorList>
    </citation>
    <scope>NUCLEOTIDE SEQUENCE [LARGE SCALE GENOMIC DNA]</scope>
    <source>
        <strain evidence="4 5">CECT 8886</strain>
    </source>
</reference>
<feature type="DNA-binding region" description="H-T-H motif" evidence="2">
    <location>
        <begin position="37"/>
        <end position="56"/>
    </location>
</feature>
<name>A0A1A8TM94_9GAMM</name>
<evidence type="ECO:0000256" key="1">
    <source>
        <dbReference type="ARBA" id="ARBA00023125"/>
    </source>
</evidence>
<evidence type="ECO:0000256" key="2">
    <source>
        <dbReference type="PROSITE-ProRule" id="PRU00335"/>
    </source>
</evidence>
<evidence type="ECO:0000259" key="3">
    <source>
        <dbReference type="PROSITE" id="PS50977"/>
    </source>
</evidence>
<keyword evidence="1 2" id="KW-0238">DNA-binding</keyword>
<dbReference type="PANTHER" id="PTHR43479">
    <property type="entry name" value="ACREF/ENVCD OPERON REPRESSOR-RELATED"/>
    <property type="match status" value="1"/>
</dbReference>
<dbReference type="Gene3D" id="1.10.357.10">
    <property type="entry name" value="Tetracycline Repressor, domain 2"/>
    <property type="match status" value="1"/>
</dbReference>
<dbReference type="PANTHER" id="PTHR43479:SF11">
    <property type="entry name" value="ACREF_ENVCD OPERON REPRESSOR-RELATED"/>
    <property type="match status" value="1"/>
</dbReference>
<dbReference type="AlphaFoldDB" id="A0A1A8TM94"/>
<dbReference type="GO" id="GO:0003677">
    <property type="term" value="F:DNA binding"/>
    <property type="evidence" value="ECO:0007669"/>
    <property type="project" value="UniProtKB-UniRule"/>
</dbReference>
<protein>
    <submittedName>
        <fullName evidence="4">Bacterial regulatory proteins, tetR family</fullName>
    </submittedName>
</protein>
<feature type="domain" description="HTH tetR-type" evidence="3">
    <location>
        <begin position="14"/>
        <end position="74"/>
    </location>
</feature>
<evidence type="ECO:0000313" key="4">
    <source>
        <dbReference type="EMBL" id="SBS33983.1"/>
    </source>
</evidence>
<organism evidence="4 5">
    <name type="scientific">Marinomonas spartinae</name>
    <dbReference type="NCBI Taxonomy" id="1792290"/>
    <lineage>
        <taxon>Bacteria</taxon>
        <taxon>Pseudomonadati</taxon>
        <taxon>Pseudomonadota</taxon>
        <taxon>Gammaproteobacteria</taxon>
        <taxon>Oceanospirillales</taxon>
        <taxon>Oceanospirillaceae</taxon>
        <taxon>Marinomonas</taxon>
    </lineage>
</organism>
<dbReference type="InterPro" id="IPR050624">
    <property type="entry name" value="HTH-type_Tx_Regulator"/>
</dbReference>
<dbReference type="Proteomes" id="UP000092544">
    <property type="component" value="Unassembled WGS sequence"/>
</dbReference>
<dbReference type="InterPro" id="IPR001647">
    <property type="entry name" value="HTH_TetR"/>
</dbReference>
<dbReference type="STRING" id="1792290.MSP8886_02917"/>
<dbReference type="PROSITE" id="PS50977">
    <property type="entry name" value="HTH_TETR_2"/>
    <property type="match status" value="1"/>
</dbReference>
<dbReference type="RefSeq" id="WP_067017681.1">
    <property type="nucleotide sequence ID" value="NZ_FLOB01000007.1"/>
</dbReference>
<accession>A0A1A8TM94</accession>
<dbReference type="Pfam" id="PF00440">
    <property type="entry name" value="TetR_N"/>
    <property type="match status" value="1"/>
</dbReference>
<sequence>MTLRFNMKSPSKRSQTLDKLRSAIQEMILDREWNQVSVQDIAQHANVSIGTFYNYFDSKDTALMDVRKVLSDVLFRDLDLLLTTHQEIDKRLTLLVKYFISLTMNKPKWASYLYGGNSFGERLEGGISKALKAILIEGVSKRVFRVNDIDITTEFIESGLFFIIRNRYLTKQPLDEDFMNEVANICLNSVGIQVENISELSLMSCPVTPLTPLPISTLAIAYDDMEFV</sequence>
<dbReference type="EMBL" id="FLOB01000007">
    <property type="protein sequence ID" value="SBS33983.1"/>
    <property type="molecule type" value="Genomic_DNA"/>
</dbReference>